<dbReference type="InterPro" id="IPR016129">
    <property type="entry name" value="Caspase_his_AS"/>
</dbReference>
<dbReference type="GO" id="GO:0006915">
    <property type="term" value="P:apoptotic process"/>
    <property type="evidence" value="ECO:0007669"/>
    <property type="project" value="UniProtKB-KW"/>
</dbReference>
<dbReference type="EMBL" id="CALNXJ010000003">
    <property type="protein sequence ID" value="CAH3035931.1"/>
    <property type="molecule type" value="Genomic_DNA"/>
</dbReference>
<dbReference type="InterPro" id="IPR001309">
    <property type="entry name" value="Pept_C14_p20"/>
</dbReference>
<proteinExistence type="inferred from homology"/>
<evidence type="ECO:0000256" key="9">
    <source>
        <dbReference type="SAM" id="MobiDB-lite"/>
    </source>
</evidence>
<dbReference type="InterPro" id="IPR033139">
    <property type="entry name" value="Caspase_cys_AS"/>
</dbReference>
<dbReference type="GO" id="GO:0006508">
    <property type="term" value="P:proteolysis"/>
    <property type="evidence" value="ECO:0007669"/>
    <property type="project" value="UniProtKB-KW"/>
</dbReference>
<gene>
    <name evidence="13" type="ORF">PMEA_00016561</name>
</gene>
<keyword evidence="4" id="KW-0378">Hydrolase</keyword>
<dbReference type="Pfam" id="PF00619">
    <property type="entry name" value="CARD"/>
    <property type="match status" value="1"/>
</dbReference>
<dbReference type="CDD" id="cd00032">
    <property type="entry name" value="CASc"/>
    <property type="match status" value="1"/>
</dbReference>
<keyword evidence="6" id="KW-0865">Zymogen</keyword>
<comment type="caution">
    <text evidence="13">The sequence shown here is derived from an EMBL/GenBank/DDBJ whole genome shotgun (WGS) entry which is preliminary data.</text>
</comment>
<keyword evidence="2" id="KW-0645">Protease</keyword>
<evidence type="ECO:0000259" key="12">
    <source>
        <dbReference type="PROSITE" id="PS50209"/>
    </source>
</evidence>
<dbReference type="InterPro" id="IPR002138">
    <property type="entry name" value="Pept_C14_p10"/>
</dbReference>
<dbReference type="PANTHER" id="PTHR47901:SF8">
    <property type="entry name" value="CASPASE-3"/>
    <property type="match status" value="1"/>
</dbReference>
<dbReference type="PANTHER" id="PTHR47901">
    <property type="entry name" value="CASPASE RECRUITMENT DOMAIN-CONTAINING PROTEIN 18"/>
    <property type="match status" value="1"/>
</dbReference>
<dbReference type="PROSITE" id="PS50209">
    <property type="entry name" value="CARD"/>
    <property type="match status" value="1"/>
</dbReference>
<dbReference type="PRINTS" id="PR00376">
    <property type="entry name" value="IL1BCENZYME"/>
</dbReference>
<dbReference type="Gene3D" id="1.10.533.10">
    <property type="entry name" value="Death Domain, Fas"/>
    <property type="match status" value="1"/>
</dbReference>
<keyword evidence="14" id="KW-1185">Reference proteome</keyword>
<feature type="active site" evidence="7">
    <location>
        <position position="325"/>
    </location>
</feature>
<feature type="active site" evidence="7">
    <location>
        <position position="282"/>
    </location>
</feature>
<dbReference type="PROSITE" id="PS50208">
    <property type="entry name" value="CASPASE_P20"/>
    <property type="match status" value="1"/>
</dbReference>
<dbReference type="PIRSF" id="PIRSF038001">
    <property type="entry name" value="Caspase_ICE"/>
    <property type="match status" value="1"/>
</dbReference>
<feature type="domain" description="CARD" evidence="12">
    <location>
        <begin position="10"/>
        <end position="91"/>
    </location>
</feature>
<evidence type="ECO:0000256" key="3">
    <source>
        <dbReference type="ARBA" id="ARBA00022703"/>
    </source>
</evidence>
<dbReference type="Gene3D" id="3.40.50.1460">
    <property type="match status" value="1"/>
</dbReference>
<dbReference type="GO" id="GO:0004197">
    <property type="term" value="F:cysteine-type endopeptidase activity"/>
    <property type="evidence" value="ECO:0007669"/>
    <property type="project" value="InterPro"/>
</dbReference>
<evidence type="ECO:0000256" key="4">
    <source>
        <dbReference type="ARBA" id="ARBA00022801"/>
    </source>
</evidence>
<dbReference type="Pfam" id="PF00656">
    <property type="entry name" value="Peptidase_C14"/>
    <property type="match status" value="1"/>
</dbReference>
<evidence type="ECO:0000256" key="7">
    <source>
        <dbReference type="PIRSR" id="PIRSR038001-1"/>
    </source>
</evidence>
<evidence type="ECO:0000256" key="2">
    <source>
        <dbReference type="ARBA" id="ARBA00022670"/>
    </source>
</evidence>
<dbReference type="CDD" id="cd01671">
    <property type="entry name" value="CARD"/>
    <property type="match status" value="1"/>
</dbReference>
<protein>
    <recommendedName>
        <fullName evidence="15">Caspase-8</fullName>
    </recommendedName>
</protein>
<evidence type="ECO:0000256" key="6">
    <source>
        <dbReference type="ARBA" id="ARBA00023145"/>
    </source>
</evidence>
<evidence type="ECO:0000313" key="14">
    <source>
        <dbReference type="Proteomes" id="UP001159428"/>
    </source>
</evidence>
<dbReference type="InterPro" id="IPR011029">
    <property type="entry name" value="DEATH-like_dom_sf"/>
</dbReference>
<comment type="similarity">
    <text evidence="1 8">Belongs to the peptidase C14A family.</text>
</comment>
<evidence type="ECO:0000259" key="11">
    <source>
        <dbReference type="PROSITE" id="PS50208"/>
    </source>
</evidence>
<dbReference type="SUPFAM" id="SSF47986">
    <property type="entry name" value="DEATH domain"/>
    <property type="match status" value="1"/>
</dbReference>
<dbReference type="GO" id="GO:0042981">
    <property type="term" value="P:regulation of apoptotic process"/>
    <property type="evidence" value="ECO:0007669"/>
    <property type="project" value="InterPro"/>
</dbReference>
<organism evidence="13 14">
    <name type="scientific">Pocillopora meandrina</name>
    <dbReference type="NCBI Taxonomy" id="46732"/>
    <lineage>
        <taxon>Eukaryota</taxon>
        <taxon>Metazoa</taxon>
        <taxon>Cnidaria</taxon>
        <taxon>Anthozoa</taxon>
        <taxon>Hexacorallia</taxon>
        <taxon>Scleractinia</taxon>
        <taxon>Astrocoeniina</taxon>
        <taxon>Pocilloporidae</taxon>
        <taxon>Pocillopora</taxon>
    </lineage>
</organism>
<evidence type="ECO:0008006" key="15">
    <source>
        <dbReference type="Google" id="ProtNLM"/>
    </source>
</evidence>
<dbReference type="InterPro" id="IPR002398">
    <property type="entry name" value="Pept_C14"/>
</dbReference>
<evidence type="ECO:0000256" key="1">
    <source>
        <dbReference type="ARBA" id="ARBA00010134"/>
    </source>
</evidence>
<dbReference type="InterPro" id="IPR015917">
    <property type="entry name" value="Pept_C14A"/>
</dbReference>
<evidence type="ECO:0000313" key="13">
    <source>
        <dbReference type="EMBL" id="CAH3035931.1"/>
    </source>
</evidence>
<dbReference type="AlphaFoldDB" id="A0AAU9VRB7"/>
<dbReference type="PROSITE" id="PS01122">
    <property type="entry name" value="CASPASE_CYS"/>
    <property type="match status" value="1"/>
</dbReference>
<name>A0AAU9VRB7_9CNID</name>
<dbReference type="Proteomes" id="UP001159428">
    <property type="component" value="Unassembled WGS sequence"/>
</dbReference>
<dbReference type="SUPFAM" id="SSF52129">
    <property type="entry name" value="Caspase-like"/>
    <property type="match status" value="1"/>
</dbReference>
<keyword evidence="3" id="KW-0053">Apoptosis</keyword>
<dbReference type="SMART" id="SM00115">
    <property type="entry name" value="CASc"/>
    <property type="match status" value="1"/>
</dbReference>
<feature type="compositionally biased region" description="Polar residues" evidence="9">
    <location>
        <begin position="351"/>
        <end position="360"/>
    </location>
</feature>
<keyword evidence="5" id="KW-0788">Thiol protease</keyword>
<accession>A0AAU9VRB7</accession>
<evidence type="ECO:0000256" key="5">
    <source>
        <dbReference type="ARBA" id="ARBA00022807"/>
    </source>
</evidence>
<reference evidence="13 14" key="1">
    <citation type="submission" date="2022-05" db="EMBL/GenBank/DDBJ databases">
        <authorList>
            <consortium name="Genoscope - CEA"/>
            <person name="William W."/>
        </authorList>
    </citation>
    <scope>NUCLEOTIDE SEQUENCE [LARGE SCALE GENOMIC DNA]</scope>
</reference>
<sequence length="469" mass="53102">MGTPNYAYRLRKKRDKVLRDLEPKKILNLLYQEEVFELEDMEEVKAEGARNIQANILLDKILRSGDENIAKFVNALKKTQQHLYKLLQNPVPGEELAEGDRRVNQITGQLYTTSLNTHHEYPNYTNKALSPTRMVPAKIGNTEKGAAYSHTSDAHLVEPPPDEICSFVKPIDWKKIPSHISPDSEKVYPMTSKPKGIALIINNEIFPDNPEKTEKEKEKEQLEVRKGSDRDVKSLEKLYEALDFKVRTERNKKRKEILEILDDVSHQDHSQYDCFVLWLMSHGQNGLFYGSDGETVPIETVRDFFSNANCPSLKGKPKVIFIQACRGQEREKGVVADAPNAPAPQSPQPSTNDDLSGSTNSEVTDKGFTFSIRETIANHADILIANSTLSGHAAFRNPVLGSRFVRCVVEVFQEQAGYEDILGMLTEVNNRISGMGEIDEKQISEPASTLRKKLYFWPGLQQMYRGYSC</sequence>
<dbReference type="PROSITE" id="PS50207">
    <property type="entry name" value="CASPASE_P10"/>
    <property type="match status" value="1"/>
</dbReference>
<dbReference type="InterPro" id="IPR001315">
    <property type="entry name" value="CARD"/>
</dbReference>
<evidence type="ECO:0000259" key="10">
    <source>
        <dbReference type="PROSITE" id="PS50207"/>
    </source>
</evidence>
<dbReference type="PROSITE" id="PS01121">
    <property type="entry name" value="CASPASE_HIS"/>
    <property type="match status" value="1"/>
</dbReference>
<feature type="domain" description="Caspase family p10" evidence="10">
    <location>
        <begin position="372"/>
        <end position="458"/>
    </location>
</feature>
<feature type="region of interest" description="Disordered" evidence="9">
    <location>
        <begin position="332"/>
        <end position="360"/>
    </location>
</feature>
<evidence type="ECO:0000256" key="8">
    <source>
        <dbReference type="RuleBase" id="RU003971"/>
    </source>
</evidence>
<feature type="domain" description="Caspase family p20" evidence="11">
    <location>
        <begin position="194"/>
        <end position="329"/>
    </location>
</feature>
<dbReference type="InterPro" id="IPR011600">
    <property type="entry name" value="Pept_C14_caspase"/>
</dbReference>
<dbReference type="InterPro" id="IPR029030">
    <property type="entry name" value="Caspase-like_dom_sf"/>
</dbReference>